<dbReference type="RefSeq" id="XP_007830484.1">
    <property type="nucleotide sequence ID" value="XM_007832293.1"/>
</dbReference>
<name>W3XJN0_PESFW</name>
<dbReference type="eggNOG" id="ENOG502SC64">
    <property type="taxonomic scope" value="Eukaryota"/>
</dbReference>
<dbReference type="GO" id="GO:0008033">
    <property type="term" value="P:tRNA processing"/>
    <property type="evidence" value="ECO:0007669"/>
    <property type="project" value="TreeGrafter"/>
</dbReference>
<dbReference type="PANTHER" id="PTHR14742">
    <property type="entry name" value="RIBONUCLEASE P SUBUNIT P21"/>
    <property type="match status" value="1"/>
</dbReference>
<dbReference type="AlphaFoldDB" id="W3XJN0"/>
<feature type="compositionally biased region" description="Basic and acidic residues" evidence="1">
    <location>
        <begin position="136"/>
        <end position="145"/>
    </location>
</feature>
<dbReference type="KEGG" id="pfy:PFICI_03712"/>
<keyword evidence="3" id="KW-1185">Reference proteome</keyword>
<accession>W3XJN0</accession>
<dbReference type="GO" id="GO:0005655">
    <property type="term" value="C:nucleolar ribonuclease P complex"/>
    <property type="evidence" value="ECO:0007669"/>
    <property type="project" value="TreeGrafter"/>
</dbReference>
<feature type="compositionally biased region" description="Low complexity" evidence="1">
    <location>
        <begin position="179"/>
        <end position="201"/>
    </location>
</feature>
<reference evidence="3" key="1">
    <citation type="journal article" date="2015" name="BMC Genomics">
        <title>Genomic and transcriptomic analysis of the endophytic fungus Pestalotiopsis fici reveals its lifestyle and high potential for synthesis of natural products.</title>
        <authorList>
            <person name="Wang X."/>
            <person name="Zhang X."/>
            <person name="Liu L."/>
            <person name="Xiang M."/>
            <person name="Wang W."/>
            <person name="Sun X."/>
            <person name="Che Y."/>
            <person name="Guo L."/>
            <person name="Liu G."/>
            <person name="Guo L."/>
            <person name="Wang C."/>
            <person name="Yin W.B."/>
            <person name="Stadler M."/>
            <person name="Zhang X."/>
            <person name="Liu X."/>
        </authorList>
    </citation>
    <scope>NUCLEOTIDE SEQUENCE [LARGE SCALE GENOMIC DNA]</scope>
    <source>
        <strain evidence="3">W106-1 / CGMCC3.15140</strain>
    </source>
</reference>
<dbReference type="OrthoDB" id="438080at2759"/>
<proteinExistence type="predicted"/>
<dbReference type="Proteomes" id="UP000030651">
    <property type="component" value="Unassembled WGS sequence"/>
</dbReference>
<feature type="region of interest" description="Disordered" evidence="1">
    <location>
        <begin position="76"/>
        <end position="102"/>
    </location>
</feature>
<evidence type="ECO:0000313" key="2">
    <source>
        <dbReference type="EMBL" id="ETS85687.1"/>
    </source>
</evidence>
<sequence>MATNETLASSLSFMTDAAHLIAQTAPETSAYLMSQRNGLMFHSDLQQTDAQRQRVCGSCGHIMVLGSGDLLKVESDKTLRAKRSRRRREDKPPSSSEGTKHKILTCANCGSYTDINVPAAPSLLRNRIKLRQAARKKTEPPKRENLPVTHFPPPVITEPTSNAVSANASSKKRAKNRKQGLQALLQQSQSSSAKSGFGLSLTDFMKK</sequence>
<gene>
    <name evidence="2" type="ORF">PFICI_03712</name>
</gene>
<dbReference type="Pfam" id="PF04032">
    <property type="entry name" value="Rpr2"/>
    <property type="match status" value="1"/>
</dbReference>
<dbReference type="InterPro" id="IPR007175">
    <property type="entry name" value="Rpr2/Snm1/Rpp21"/>
</dbReference>
<evidence type="ECO:0000313" key="3">
    <source>
        <dbReference type="Proteomes" id="UP000030651"/>
    </source>
</evidence>
<organism evidence="2 3">
    <name type="scientific">Pestalotiopsis fici (strain W106-1 / CGMCC3.15140)</name>
    <dbReference type="NCBI Taxonomy" id="1229662"/>
    <lineage>
        <taxon>Eukaryota</taxon>
        <taxon>Fungi</taxon>
        <taxon>Dikarya</taxon>
        <taxon>Ascomycota</taxon>
        <taxon>Pezizomycotina</taxon>
        <taxon>Sordariomycetes</taxon>
        <taxon>Xylariomycetidae</taxon>
        <taxon>Amphisphaeriales</taxon>
        <taxon>Sporocadaceae</taxon>
        <taxon>Pestalotiopsis</taxon>
    </lineage>
</organism>
<dbReference type="GeneID" id="19268725"/>
<dbReference type="STRING" id="1229662.W3XJN0"/>
<dbReference type="OMA" id="LHCDNCQ"/>
<dbReference type="InParanoid" id="W3XJN0"/>
<dbReference type="HOGENOM" id="CLU_081044_0_0_1"/>
<evidence type="ECO:0000256" key="1">
    <source>
        <dbReference type="SAM" id="MobiDB-lite"/>
    </source>
</evidence>
<dbReference type="EMBL" id="KI912110">
    <property type="protein sequence ID" value="ETS85687.1"/>
    <property type="molecule type" value="Genomic_DNA"/>
</dbReference>
<protein>
    <submittedName>
        <fullName evidence="2">Uncharacterized protein</fullName>
    </submittedName>
</protein>
<feature type="region of interest" description="Disordered" evidence="1">
    <location>
        <begin position="133"/>
        <end position="207"/>
    </location>
</feature>
<dbReference type="PANTHER" id="PTHR14742:SF3">
    <property type="entry name" value="RIBONUCLEASE MRP PROTEIN SUBUNIT SNM1"/>
    <property type="match status" value="1"/>
</dbReference>